<comment type="subcellular location">
    <subcellularLocation>
        <location evidence="1">Cell inner membrane</location>
        <topology evidence="1">Multi-pass membrane protein</topology>
    </subcellularLocation>
    <subcellularLocation>
        <location evidence="11">Cell membrane</location>
        <topology evidence="11">Multi-pass membrane protein</topology>
    </subcellularLocation>
</comment>
<keyword evidence="6 11" id="KW-1133">Transmembrane helix</keyword>
<sequence>MPERPPVTARLIDRARRIRQRRHRAQRRTADAAVTLAGYLRTETIGGIVMLGAAIAALLVANSPAAELYQHVRDARFGPGALHLSLTTGEWASDGLLTLFFVIAGLELKRELVVGELRNPRTAMLPVFGALGGMVAPALLALLVGRGADGIDQAWAIPVATDIAFALAVLAVTARTLPASVRVFLLTLAVVDDLGAILLIAVLFTAHLAVLPLVGAAASIGGYLLLQRLRFRGWPVYLALGVLAWGLLHASGIHATLAGVAIGLATRVRRDPGEPYAPAEHAEHRLQPLSAGLCVPIFAFFAAGVPLTGGALPALLTDQLAWAVVVGLVVGKAVGVFGGSLLAIGVRLARLPDTMHWRDLAAVSVLAGCGFTVSLLIAELAFGVGGEGERLKTAVLVGSVIAALLGTVLLRRRVRARHT</sequence>
<feature type="transmembrane region" description="Helical" evidence="11">
    <location>
        <begin position="81"/>
        <end position="103"/>
    </location>
</feature>
<feature type="transmembrane region" description="Helical" evidence="11">
    <location>
        <begin position="391"/>
        <end position="410"/>
    </location>
</feature>
<evidence type="ECO:0000256" key="2">
    <source>
        <dbReference type="ARBA" id="ARBA00022448"/>
    </source>
</evidence>
<organism evidence="12 13">
    <name type="scientific">Actinocatenispora sera</name>
    <dbReference type="NCBI Taxonomy" id="390989"/>
    <lineage>
        <taxon>Bacteria</taxon>
        <taxon>Bacillati</taxon>
        <taxon>Actinomycetota</taxon>
        <taxon>Actinomycetes</taxon>
        <taxon>Micromonosporales</taxon>
        <taxon>Micromonosporaceae</taxon>
        <taxon>Actinocatenispora</taxon>
    </lineage>
</organism>
<evidence type="ECO:0000256" key="5">
    <source>
        <dbReference type="ARBA" id="ARBA00022692"/>
    </source>
</evidence>
<comment type="catalytic activity">
    <reaction evidence="11">
        <text>Na(+)(in) + 2 H(+)(out) = Na(+)(out) + 2 H(+)(in)</text>
        <dbReference type="Rhea" id="RHEA:29251"/>
        <dbReference type="ChEBI" id="CHEBI:15378"/>
        <dbReference type="ChEBI" id="CHEBI:29101"/>
    </reaction>
</comment>
<evidence type="ECO:0000256" key="10">
    <source>
        <dbReference type="ARBA" id="ARBA00023201"/>
    </source>
</evidence>
<dbReference type="AlphaFoldDB" id="A0A810KZG5"/>
<evidence type="ECO:0000256" key="8">
    <source>
        <dbReference type="ARBA" id="ARBA00023065"/>
    </source>
</evidence>
<evidence type="ECO:0000256" key="7">
    <source>
        <dbReference type="ARBA" id="ARBA00023053"/>
    </source>
</evidence>
<keyword evidence="10 11" id="KW-0739">Sodium transport</keyword>
<dbReference type="Pfam" id="PF06965">
    <property type="entry name" value="Na_H_antiport_1"/>
    <property type="match status" value="1"/>
</dbReference>
<name>A0A810KZG5_9ACTN</name>
<dbReference type="NCBIfam" id="TIGR00773">
    <property type="entry name" value="NhaA"/>
    <property type="match status" value="1"/>
</dbReference>
<evidence type="ECO:0000256" key="4">
    <source>
        <dbReference type="ARBA" id="ARBA00022475"/>
    </source>
</evidence>
<keyword evidence="9 11" id="KW-0472">Membrane</keyword>
<feature type="transmembrane region" description="Helical" evidence="11">
    <location>
        <begin position="286"/>
        <end position="308"/>
    </location>
</feature>
<feature type="transmembrane region" description="Helical" evidence="11">
    <location>
        <begin position="45"/>
        <end position="69"/>
    </location>
</feature>
<feature type="transmembrane region" description="Helical" evidence="11">
    <location>
        <begin position="238"/>
        <end position="265"/>
    </location>
</feature>
<evidence type="ECO:0000256" key="3">
    <source>
        <dbReference type="ARBA" id="ARBA00022449"/>
    </source>
</evidence>
<evidence type="ECO:0000256" key="1">
    <source>
        <dbReference type="ARBA" id="ARBA00004429"/>
    </source>
</evidence>
<protein>
    <recommendedName>
        <fullName evidence="11">Na(+)/H(+) antiporter NhaA</fullName>
    </recommendedName>
    <alternativeName>
        <fullName evidence="11">Sodium/proton antiporter NhaA</fullName>
    </alternativeName>
</protein>
<dbReference type="OrthoDB" id="117402at2"/>
<dbReference type="InterPro" id="IPR004670">
    <property type="entry name" value="NhaA"/>
</dbReference>
<dbReference type="EMBL" id="AP023354">
    <property type="protein sequence ID" value="BCJ27686.1"/>
    <property type="molecule type" value="Genomic_DNA"/>
</dbReference>
<evidence type="ECO:0000256" key="6">
    <source>
        <dbReference type="ARBA" id="ARBA00022989"/>
    </source>
</evidence>
<evidence type="ECO:0000313" key="12">
    <source>
        <dbReference type="EMBL" id="BCJ27686.1"/>
    </source>
</evidence>
<dbReference type="HAMAP" id="MF_01844">
    <property type="entry name" value="NhaA"/>
    <property type="match status" value="1"/>
</dbReference>
<gene>
    <name evidence="11 12" type="primary">nhaA</name>
    <name evidence="12" type="ORF">Asera_17940</name>
</gene>
<evidence type="ECO:0000256" key="9">
    <source>
        <dbReference type="ARBA" id="ARBA00023136"/>
    </source>
</evidence>
<keyword evidence="5 11" id="KW-0812">Transmembrane</keyword>
<feature type="transmembrane region" description="Helical" evidence="11">
    <location>
        <begin position="360"/>
        <end position="385"/>
    </location>
</feature>
<keyword evidence="2 11" id="KW-0813">Transport</keyword>
<dbReference type="InterPro" id="IPR023171">
    <property type="entry name" value="Na/H_antiporter_dom_sf"/>
</dbReference>
<feature type="transmembrane region" description="Helical" evidence="11">
    <location>
        <begin position="123"/>
        <end position="143"/>
    </location>
</feature>
<dbReference type="PANTHER" id="PTHR30341:SF0">
    <property type="entry name" value="NA(+)_H(+) ANTIPORTER NHAA"/>
    <property type="match status" value="1"/>
</dbReference>
<dbReference type="RefSeq" id="WP_157035246.1">
    <property type="nucleotide sequence ID" value="NZ_AP023354.1"/>
</dbReference>
<keyword evidence="8 11" id="KW-0406">Ion transport</keyword>
<comment type="function">
    <text evidence="11">Na(+)/H(+) antiporter that extrudes sodium in exchange for external protons.</text>
</comment>
<proteinExistence type="inferred from homology"/>
<dbReference type="GO" id="GO:0006885">
    <property type="term" value="P:regulation of pH"/>
    <property type="evidence" value="ECO:0007669"/>
    <property type="project" value="UniProtKB-UniRule"/>
</dbReference>
<keyword evidence="4 11" id="KW-1003">Cell membrane</keyword>
<keyword evidence="3 11" id="KW-0050">Antiport</keyword>
<dbReference type="Proteomes" id="UP000680750">
    <property type="component" value="Chromosome"/>
</dbReference>
<dbReference type="PANTHER" id="PTHR30341">
    <property type="entry name" value="SODIUM ION/PROTON ANTIPORTER NHAA-RELATED"/>
    <property type="match status" value="1"/>
</dbReference>
<feature type="transmembrane region" description="Helical" evidence="11">
    <location>
        <begin position="320"/>
        <end position="348"/>
    </location>
</feature>
<feature type="transmembrane region" description="Helical" evidence="11">
    <location>
        <begin position="155"/>
        <end position="177"/>
    </location>
</feature>
<keyword evidence="7 11" id="KW-0915">Sodium</keyword>
<accession>A0A810KZG5</accession>
<dbReference type="Gene3D" id="1.20.1530.10">
    <property type="entry name" value="Na+/H+ antiporter like domain"/>
    <property type="match status" value="1"/>
</dbReference>
<comment type="similarity">
    <text evidence="11">Belongs to the NhaA Na(+)/H(+) (TC 2.A.33) antiporter family.</text>
</comment>
<dbReference type="GO" id="GO:0015385">
    <property type="term" value="F:sodium:proton antiporter activity"/>
    <property type="evidence" value="ECO:0007669"/>
    <property type="project" value="UniProtKB-UniRule"/>
</dbReference>
<evidence type="ECO:0000256" key="11">
    <source>
        <dbReference type="HAMAP-Rule" id="MF_01844"/>
    </source>
</evidence>
<keyword evidence="13" id="KW-1185">Reference proteome</keyword>
<dbReference type="GO" id="GO:0005886">
    <property type="term" value="C:plasma membrane"/>
    <property type="evidence" value="ECO:0007669"/>
    <property type="project" value="UniProtKB-SubCell"/>
</dbReference>
<dbReference type="KEGG" id="aser:Asera_17940"/>
<evidence type="ECO:0000313" key="13">
    <source>
        <dbReference type="Proteomes" id="UP000680750"/>
    </source>
</evidence>
<reference evidence="12" key="1">
    <citation type="submission" date="2020-08" db="EMBL/GenBank/DDBJ databases">
        <title>Whole genome shotgun sequence of Actinocatenispora sera NBRC 101916.</title>
        <authorList>
            <person name="Komaki H."/>
            <person name="Tamura T."/>
        </authorList>
    </citation>
    <scope>NUCLEOTIDE SEQUENCE</scope>
    <source>
        <strain evidence="12">NBRC 101916</strain>
    </source>
</reference>